<evidence type="ECO:0000313" key="2">
    <source>
        <dbReference type="EMBL" id="KMZ95139.1"/>
    </source>
</evidence>
<organism evidence="2 3">
    <name type="scientific">Plasmodium vivax Mauritania I</name>
    <dbReference type="NCBI Taxonomy" id="1035515"/>
    <lineage>
        <taxon>Eukaryota</taxon>
        <taxon>Sar</taxon>
        <taxon>Alveolata</taxon>
        <taxon>Apicomplexa</taxon>
        <taxon>Aconoidasida</taxon>
        <taxon>Haemosporida</taxon>
        <taxon>Plasmodiidae</taxon>
        <taxon>Plasmodium</taxon>
        <taxon>Plasmodium (Plasmodium)</taxon>
    </lineage>
</organism>
<feature type="compositionally biased region" description="Basic and acidic residues" evidence="1">
    <location>
        <begin position="111"/>
        <end position="122"/>
    </location>
</feature>
<dbReference type="EMBL" id="KQ235000">
    <property type="protein sequence ID" value="KMZ95139.1"/>
    <property type="molecule type" value="Genomic_DNA"/>
</dbReference>
<feature type="compositionally biased region" description="Polar residues" evidence="1">
    <location>
        <begin position="97"/>
        <end position="110"/>
    </location>
</feature>
<accession>A0A0J9TIU2</accession>
<feature type="compositionally biased region" description="Basic and acidic residues" evidence="1">
    <location>
        <begin position="258"/>
        <end position="268"/>
    </location>
</feature>
<dbReference type="AlphaFoldDB" id="A0A0J9TIU2"/>
<reference evidence="2 3" key="1">
    <citation type="submission" date="2011-08" db="EMBL/GenBank/DDBJ databases">
        <title>The Genome Sequence of Plasmodium vivax Mauritania I.</title>
        <authorList>
            <consortium name="The Broad Institute Genome Sequencing Platform"/>
            <consortium name="The Broad Institute Genome Sequencing Center for Infectious Disease"/>
            <person name="Neafsey D."/>
            <person name="Carlton J."/>
            <person name="Barnwell J."/>
            <person name="Collins W."/>
            <person name="Escalante A."/>
            <person name="Mullikin J."/>
            <person name="Saul A."/>
            <person name="Guigo R."/>
            <person name="Camara F."/>
            <person name="Young S.K."/>
            <person name="Zeng Q."/>
            <person name="Gargeya S."/>
            <person name="Fitzgerald M."/>
            <person name="Haas B."/>
            <person name="Abouelleil A."/>
            <person name="Alvarado L."/>
            <person name="Arachchi H.M."/>
            <person name="Berlin A."/>
            <person name="Brown A."/>
            <person name="Chapman S.B."/>
            <person name="Chen Z."/>
            <person name="Dunbar C."/>
            <person name="Freedman E."/>
            <person name="Gearin G."/>
            <person name="Gellesch M."/>
            <person name="Goldberg J."/>
            <person name="Griggs A."/>
            <person name="Gujja S."/>
            <person name="Heiman D."/>
            <person name="Howarth C."/>
            <person name="Larson L."/>
            <person name="Lui A."/>
            <person name="MacDonald P.J.P."/>
            <person name="Montmayeur A."/>
            <person name="Murphy C."/>
            <person name="Neiman D."/>
            <person name="Pearson M."/>
            <person name="Priest M."/>
            <person name="Roberts A."/>
            <person name="Saif S."/>
            <person name="Shea T."/>
            <person name="Shenoy N."/>
            <person name="Sisk P."/>
            <person name="Stolte C."/>
            <person name="Sykes S."/>
            <person name="Wortman J."/>
            <person name="Nusbaum C."/>
            <person name="Birren B."/>
        </authorList>
    </citation>
    <scope>NUCLEOTIDE SEQUENCE [LARGE SCALE GENOMIC DNA]</scope>
    <source>
        <strain evidence="2 3">Mauritania I</strain>
    </source>
</reference>
<evidence type="ECO:0000256" key="1">
    <source>
        <dbReference type="SAM" id="MobiDB-lite"/>
    </source>
</evidence>
<gene>
    <name evidence="2" type="ORF">PVMG_06006</name>
</gene>
<feature type="compositionally biased region" description="Polar residues" evidence="1">
    <location>
        <begin position="319"/>
        <end position="331"/>
    </location>
</feature>
<feature type="region of interest" description="Disordered" evidence="1">
    <location>
        <begin position="97"/>
        <end position="410"/>
    </location>
</feature>
<feature type="compositionally biased region" description="Basic and acidic residues" evidence="1">
    <location>
        <begin position="228"/>
        <end position="239"/>
    </location>
</feature>
<protein>
    <submittedName>
        <fullName evidence="2">Variable surface protein Vir18</fullName>
    </submittedName>
</protein>
<feature type="compositionally biased region" description="Polar residues" evidence="1">
    <location>
        <begin position="392"/>
        <end position="402"/>
    </location>
</feature>
<feature type="compositionally biased region" description="Polar residues" evidence="1">
    <location>
        <begin position="276"/>
        <end position="285"/>
    </location>
</feature>
<feature type="compositionally biased region" description="Basic and acidic residues" evidence="1">
    <location>
        <begin position="137"/>
        <end position="153"/>
    </location>
</feature>
<evidence type="ECO:0000313" key="3">
    <source>
        <dbReference type="Proteomes" id="UP000053776"/>
    </source>
</evidence>
<sequence>MQRQSRPFNYISNAIRAFEERKCISEYSELKLEIEKEIDVFNKRTHKNFYQQWDKINKNITGKNNKIKNCVNKGYVSNDLYAVDTIKSFRERCLNRSAPTCSNSSPSQVRKSPELKRFDAGDSCKPGKNCKGGIAQSKEERGKSQSRALEEGSKTIGTPRTDPKHERQSNPIGQEPVNAKIISQPPPSVAHSDSHVVPEVKEPEQRDNGDSSLSNREEAQAQPLPILEHSKEKTFETSPRDQQLQNVITEKPGTGDSSHVRDSDEYAPKGKLPVGANSNLQQDNVEQVLYREGSNENPPPNYDTVSGVEISPPGGNPVNRVSISESTNGLDSVQAPFPEQPRERVTAETISGVVPTSNSADPDGKSHMDDDSANRPVDSEVSPVKTACAEASSDQASGSETSCSKREYSELNTSTGNILERVHEFFNKLPNKEHVIKASAPMGIVLLLGLLFKYTPLWRVLTKKNRKKEAGINEELNSVLQEPSIIDDERNIPFSYGAFEYSSFDQNSY</sequence>
<feature type="compositionally biased region" description="Basic and acidic residues" evidence="1">
    <location>
        <begin position="192"/>
        <end position="219"/>
    </location>
</feature>
<feature type="compositionally biased region" description="Basic and acidic residues" evidence="1">
    <location>
        <begin position="362"/>
        <end position="373"/>
    </location>
</feature>
<proteinExistence type="predicted"/>
<name>A0A0J9TIU2_PLAVI</name>
<dbReference type="Proteomes" id="UP000053776">
    <property type="component" value="Unassembled WGS sequence"/>
</dbReference>
<dbReference type="OrthoDB" id="388741at2759"/>